<dbReference type="RefSeq" id="WP_130511613.1">
    <property type="nucleotide sequence ID" value="NZ_SHKY01000001.1"/>
</dbReference>
<evidence type="ECO:0000313" key="1">
    <source>
        <dbReference type="EMBL" id="RZU53083.1"/>
    </source>
</evidence>
<gene>
    <name evidence="1" type="ORF">EV385_4968</name>
</gene>
<evidence type="ECO:0000313" key="2">
    <source>
        <dbReference type="Proteomes" id="UP000292564"/>
    </source>
</evidence>
<comment type="caution">
    <text evidence="1">The sequence shown here is derived from an EMBL/GenBank/DDBJ whole genome shotgun (WGS) entry which is preliminary data.</text>
</comment>
<dbReference type="Proteomes" id="UP000292564">
    <property type="component" value="Unassembled WGS sequence"/>
</dbReference>
<dbReference type="CDD" id="cd07064">
    <property type="entry name" value="AlkD_like_1"/>
    <property type="match status" value="1"/>
</dbReference>
<keyword evidence="2" id="KW-1185">Reference proteome</keyword>
<dbReference type="InterPro" id="IPR014825">
    <property type="entry name" value="DNA_alkylation"/>
</dbReference>
<accession>A0A4Q7ZR92</accession>
<dbReference type="EMBL" id="SHKY01000001">
    <property type="protein sequence ID" value="RZU53083.1"/>
    <property type="molecule type" value="Genomic_DNA"/>
</dbReference>
<dbReference type="Pfam" id="PF08713">
    <property type="entry name" value="DNA_alkylation"/>
    <property type="match status" value="1"/>
</dbReference>
<name>A0A4Q7ZR92_9ACTN</name>
<organism evidence="1 2">
    <name type="scientific">Krasilnikovia cinnamomea</name>
    <dbReference type="NCBI Taxonomy" id="349313"/>
    <lineage>
        <taxon>Bacteria</taxon>
        <taxon>Bacillati</taxon>
        <taxon>Actinomycetota</taxon>
        <taxon>Actinomycetes</taxon>
        <taxon>Micromonosporales</taxon>
        <taxon>Micromonosporaceae</taxon>
        <taxon>Krasilnikovia</taxon>
    </lineage>
</organism>
<sequence>MSRALADEVLDRLVGTYSAAREPVRAAQAAAYMRDQFPFLGLPAPTQTALNRTVWTGLPKPAEDDLRGIVLACWDLPEREYQYFACTYLRRHAAVTGPGFLATLRTLITTKSWWDTVDPLATWAVGGLVQRHPVLVAEMDAWATDENMWLVRTAILHQLRYGADTDTERLFGYCTRQAGHRDFFVRKAIGWALRQYARTDPDAVRRYVAAHRDQLSGLSVREATKHL</sequence>
<protein>
    <submittedName>
        <fullName evidence="1">3-methyladenine DNA glycosylase AlkD</fullName>
    </submittedName>
</protein>
<dbReference type="AlphaFoldDB" id="A0A4Q7ZR92"/>
<dbReference type="OrthoDB" id="9775346at2"/>
<reference evidence="1 2" key="1">
    <citation type="submission" date="2019-02" db="EMBL/GenBank/DDBJ databases">
        <title>Sequencing the genomes of 1000 actinobacteria strains.</title>
        <authorList>
            <person name="Klenk H.-P."/>
        </authorList>
    </citation>
    <scope>NUCLEOTIDE SEQUENCE [LARGE SCALE GENOMIC DNA]</scope>
    <source>
        <strain evidence="1 2">DSM 45162</strain>
    </source>
</reference>
<dbReference type="InterPro" id="IPR016024">
    <property type="entry name" value="ARM-type_fold"/>
</dbReference>
<dbReference type="Gene3D" id="1.20.1660.10">
    <property type="entry name" value="Hypothetical protein (EF3068)"/>
    <property type="match status" value="1"/>
</dbReference>
<dbReference type="PANTHER" id="PTHR34070:SF1">
    <property type="entry name" value="DNA ALKYLATION REPAIR PROTEIN"/>
    <property type="match status" value="1"/>
</dbReference>
<proteinExistence type="predicted"/>
<dbReference type="SUPFAM" id="SSF48371">
    <property type="entry name" value="ARM repeat"/>
    <property type="match status" value="1"/>
</dbReference>
<dbReference type="PANTHER" id="PTHR34070">
    <property type="entry name" value="ARMADILLO-TYPE FOLD"/>
    <property type="match status" value="1"/>
</dbReference>
<dbReference type="Gene3D" id="1.25.40.290">
    <property type="entry name" value="ARM repeat domains"/>
    <property type="match status" value="1"/>
</dbReference>